<dbReference type="EMBL" id="JBIRYO010000034">
    <property type="protein sequence ID" value="MFI2478163.1"/>
    <property type="molecule type" value="Genomic_DNA"/>
</dbReference>
<keyword evidence="2" id="KW-1185">Reference proteome</keyword>
<name>A0ABW7XAL6_9NOCA</name>
<proteinExistence type="predicted"/>
<protein>
    <recommendedName>
        <fullName evidence="3">Antitoxin</fullName>
    </recommendedName>
</protein>
<evidence type="ECO:0000313" key="2">
    <source>
        <dbReference type="Proteomes" id="UP001611415"/>
    </source>
</evidence>
<evidence type="ECO:0000313" key="1">
    <source>
        <dbReference type="EMBL" id="MFI2478163.1"/>
    </source>
</evidence>
<evidence type="ECO:0008006" key="3">
    <source>
        <dbReference type="Google" id="ProtNLM"/>
    </source>
</evidence>
<dbReference type="RefSeq" id="WP_397095650.1">
    <property type="nucleotide sequence ID" value="NZ_JBIRYO010000034.1"/>
</dbReference>
<accession>A0ABW7XAL6</accession>
<comment type="caution">
    <text evidence="1">The sequence shown here is derived from an EMBL/GenBank/DDBJ whole genome shotgun (WGS) entry which is preliminary data.</text>
</comment>
<sequence>MTAKNTTRKNRTAGYEDNVIDLQARRRCQLEARGLDPIAIAVNVLAETGSVPAWNASDDYDGGDWAA</sequence>
<reference evidence="1 2" key="1">
    <citation type="submission" date="2024-10" db="EMBL/GenBank/DDBJ databases">
        <title>The Natural Products Discovery Center: Release of the First 8490 Sequenced Strains for Exploring Actinobacteria Biosynthetic Diversity.</title>
        <authorList>
            <person name="Kalkreuter E."/>
            <person name="Kautsar S.A."/>
            <person name="Yang D."/>
            <person name="Bader C.D."/>
            <person name="Teijaro C.N."/>
            <person name="Fluegel L."/>
            <person name="Davis C.M."/>
            <person name="Simpson J.R."/>
            <person name="Lauterbach L."/>
            <person name="Steele A.D."/>
            <person name="Gui C."/>
            <person name="Meng S."/>
            <person name="Li G."/>
            <person name="Viehrig K."/>
            <person name="Ye F."/>
            <person name="Su P."/>
            <person name="Kiefer A.F."/>
            <person name="Nichols A."/>
            <person name="Cepeda A.J."/>
            <person name="Yan W."/>
            <person name="Fan B."/>
            <person name="Jiang Y."/>
            <person name="Adhikari A."/>
            <person name="Zheng C.-J."/>
            <person name="Schuster L."/>
            <person name="Cowan T.M."/>
            <person name="Smanski M.J."/>
            <person name="Chevrette M.G."/>
            <person name="De Carvalho L.P.S."/>
            <person name="Shen B."/>
        </authorList>
    </citation>
    <scope>NUCLEOTIDE SEQUENCE [LARGE SCALE GENOMIC DNA]</scope>
    <source>
        <strain evidence="1 2">NPDC019275</strain>
    </source>
</reference>
<organism evidence="1 2">
    <name type="scientific">Nocardia xishanensis</name>
    <dbReference type="NCBI Taxonomy" id="238964"/>
    <lineage>
        <taxon>Bacteria</taxon>
        <taxon>Bacillati</taxon>
        <taxon>Actinomycetota</taxon>
        <taxon>Actinomycetes</taxon>
        <taxon>Mycobacteriales</taxon>
        <taxon>Nocardiaceae</taxon>
        <taxon>Nocardia</taxon>
    </lineage>
</organism>
<gene>
    <name evidence="1" type="ORF">ACH49W_32795</name>
</gene>
<dbReference type="Proteomes" id="UP001611415">
    <property type="component" value="Unassembled WGS sequence"/>
</dbReference>